<dbReference type="InterPro" id="IPR001258">
    <property type="entry name" value="NHL_repeat"/>
</dbReference>
<evidence type="ECO:0000313" key="4">
    <source>
        <dbReference type="Proteomes" id="UP000663834"/>
    </source>
</evidence>
<keyword evidence="1" id="KW-0677">Repeat</keyword>
<sequence>MRCLKGAQVGAVIIGGHDQGNLSAQLNHPYDSAFDRQGNLFVSDFSNHRIQMFAVDTSSCSGVTSILGMITRFKLSGLTIFIILFNSVI</sequence>
<protein>
    <recommendedName>
        <fullName evidence="5">NHL repeat-containing protein 2</fullName>
    </recommendedName>
</protein>
<gene>
    <name evidence="3" type="ORF">KQP761_LOCUS9110</name>
</gene>
<evidence type="ECO:0000256" key="2">
    <source>
        <dbReference type="PROSITE-ProRule" id="PRU00504"/>
    </source>
</evidence>
<comment type="caution">
    <text evidence="3">The sequence shown here is derived from an EMBL/GenBank/DDBJ whole genome shotgun (WGS) entry which is preliminary data.</text>
</comment>
<dbReference type="SUPFAM" id="SSF101898">
    <property type="entry name" value="NHL repeat"/>
    <property type="match status" value="1"/>
</dbReference>
<organism evidence="3 4">
    <name type="scientific">Rotaria magnacalcarata</name>
    <dbReference type="NCBI Taxonomy" id="392030"/>
    <lineage>
        <taxon>Eukaryota</taxon>
        <taxon>Metazoa</taxon>
        <taxon>Spiralia</taxon>
        <taxon>Gnathifera</taxon>
        <taxon>Rotifera</taxon>
        <taxon>Eurotatoria</taxon>
        <taxon>Bdelloidea</taxon>
        <taxon>Philodinida</taxon>
        <taxon>Philodinidae</taxon>
        <taxon>Rotaria</taxon>
    </lineage>
</organism>
<evidence type="ECO:0000256" key="1">
    <source>
        <dbReference type="ARBA" id="ARBA00022737"/>
    </source>
</evidence>
<feature type="repeat" description="NHL" evidence="2">
    <location>
        <begin position="25"/>
        <end position="56"/>
    </location>
</feature>
<name>A0A815JZU2_9BILA</name>
<dbReference type="Gene3D" id="2.120.10.30">
    <property type="entry name" value="TolB, C-terminal domain"/>
    <property type="match status" value="1"/>
</dbReference>
<reference evidence="3" key="1">
    <citation type="submission" date="2021-02" db="EMBL/GenBank/DDBJ databases">
        <authorList>
            <person name="Nowell W R."/>
        </authorList>
    </citation>
    <scope>NUCLEOTIDE SEQUENCE</scope>
</reference>
<proteinExistence type="predicted"/>
<dbReference type="Proteomes" id="UP000663834">
    <property type="component" value="Unassembled WGS sequence"/>
</dbReference>
<evidence type="ECO:0008006" key="5">
    <source>
        <dbReference type="Google" id="ProtNLM"/>
    </source>
</evidence>
<dbReference type="InterPro" id="IPR011042">
    <property type="entry name" value="6-blade_b-propeller_TolB-like"/>
</dbReference>
<accession>A0A815JZU2</accession>
<dbReference type="EMBL" id="CAJNOW010003595">
    <property type="protein sequence ID" value="CAF1388892.1"/>
    <property type="molecule type" value="Genomic_DNA"/>
</dbReference>
<evidence type="ECO:0000313" key="3">
    <source>
        <dbReference type="EMBL" id="CAF1388892.1"/>
    </source>
</evidence>
<dbReference type="AlphaFoldDB" id="A0A815JZU2"/>
<dbReference type="PROSITE" id="PS51125">
    <property type="entry name" value="NHL"/>
    <property type="match status" value="1"/>
</dbReference>
<dbReference type="OrthoDB" id="10020332at2759"/>